<organism evidence="7 8">
    <name type="scientific">Raineyella antarctica</name>
    <dbReference type="NCBI Taxonomy" id="1577474"/>
    <lineage>
        <taxon>Bacteria</taxon>
        <taxon>Bacillati</taxon>
        <taxon>Actinomycetota</taxon>
        <taxon>Actinomycetes</taxon>
        <taxon>Propionibacteriales</taxon>
        <taxon>Propionibacteriaceae</taxon>
        <taxon>Raineyella</taxon>
    </lineage>
</organism>
<feature type="domain" description="VapC50 C-terminal" evidence="6">
    <location>
        <begin position="130"/>
        <end position="182"/>
    </location>
</feature>
<dbReference type="GO" id="GO:0016787">
    <property type="term" value="F:hydrolase activity"/>
    <property type="evidence" value="ECO:0007669"/>
    <property type="project" value="UniProtKB-KW"/>
</dbReference>
<gene>
    <name evidence="7" type="ORF">GA0111570_11533</name>
</gene>
<feature type="domain" description="PIN" evidence="5">
    <location>
        <begin position="6"/>
        <end position="112"/>
    </location>
</feature>
<keyword evidence="8" id="KW-1185">Reference proteome</keyword>
<evidence type="ECO:0000313" key="8">
    <source>
        <dbReference type="Proteomes" id="UP000199086"/>
    </source>
</evidence>
<evidence type="ECO:0000256" key="3">
    <source>
        <dbReference type="ARBA" id="ARBA00022801"/>
    </source>
</evidence>
<protein>
    <submittedName>
        <fullName evidence="7">PIN domain-containing protein</fullName>
    </submittedName>
</protein>
<evidence type="ECO:0000256" key="1">
    <source>
        <dbReference type="ARBA" id="ARBA00022722"/>
    </source>
</evidence>
<dbReference type="OrthoDB" id="113459at2"/>
<dbReference type="InterPro" id="IPR058652">
    <property type="entry name" value="VapC50_C"/>
</dbReference>
<evidence type="ECO:0000259" key="6">
    <source>
        <dbReference type="Pfam" id="PF26343"/>
    </source>
</evidence>
<dbReference type="AlphaFoldDB" id="A0A1G6IB65"/>
<evidence type="ECO:0000256" key="4">
    <source>
        <dbReference type="ARBA" id="ARBA00022842"/>
    </source>
</evidence>
<reference evidence="7 8" key="1">
    <citation type="submission" date="2016-06" db="EMBL/GenBank/DDBJ databases">
        <authorList>
            <person name="Olsen C.W."/>
            <person name="Carey S."/>
            <person name="Hinshaw L."/>
            <person name="Karasin A.I."/>
        </authorList>
    </citation>
    <scope>NUCLEOTIDE SEQUENCE [LARGE SCALE GENOMIC DNA]</scope>
    <source>
        <strain evidence="7 8">LZ-22</strain>
    </source>
</reference>
<dbReference type="RefSeq" id="WP_092613661.1">
    <property type="nucleotide sequence ID" value="NZ_FMYF01000015.1"/>
</dbReference>
<name>A0A1G6IB65_9ACTN</name>
<evidence type="ECO:0000256" key="2">
    <source>
        <dbReference type="ARBA" id="ARBA00022723"/>
    </source>
</evidence>
<dbReference type="InterPro" id="IPR002716">
    <property type="entry name" value="PIN_dom"/>
</dbReference>
<dbReference type="GO" id="GO:0004518">
    <property type="term" value="F:nuclease activity"/>
    <property type="evidence" value="ECO:0007669"/>
    <property type="project" value="UniProtKB-KW"/>
</dbReference>
<dbReference type="EMBL" id="FMYF01000015">
    <property type="protein sequence ID" value="SDC03769.1"/>
    <property type="molecule type" value="Genomic_DNA"/>
</dbReference>
<dbReference type="InterPro" id="IPR029060">
    <property type="entry name" value="PIN-like_dom_sf"/>
</dbReference>
<keyword evidence="2" id="KW-0479">Metal-binding</keyword>
<accession>A0A1G6IB65</accession>
<dbReference type="GO" id="GO:0046872">
    <property type="term" value="F:metal ion binding"/>
    <property type="evidence" value="ECO:0007669"/>
    <property type="project" value="UniProtKB-KW"/>
</dbReference>
<dbReference type="Proteomes" id="UP000199086">
    <property type="component" value="Unassembled WGS sequence"/>
</dbReference>
<keyword evidence="1" id="KW-0540">Nuclease</keyword>
<evidence type="ECO:0000259" key="5">
    <source>
        <dbReference type="Pfam" id="PF13470"/>
    </source>
</evidence>
<keyword evidence="4" id="KW-0460">Magnesium</keyword>
<evidence type="ECO:0000313" key="7">
    <source>
        <dbReference type="EMBL" id="SDC03769.1"/>
    </source>
</evidence>
<sequence length="190" mass="21356">MTRFSALLDACVLVPIALADTFLRLAEAGLYRPLWSSTILDEMVAAVEEVHPDLADGRARRRAEVMRTAFDDACVTGWEPLLAGIDLPDIDDRHVVAAAQRGRADIIVTFNLKDFPSAILDDLDIEIQHPDEFLLNQLDLDPERTMRVLQEQSLVTRNPAITIHELIRLLSRCGVSRFSEAAKGQLWRVR</sequence>
<dbReference type="Pfam" id="PF13470">
    <property type="entry name" value="PIN_3"/>
    <property type="match status" value="1"/>
</dbReference>
<dbReference type="SUPFAM" id="SSF88723">
    <property type="entry name" value="PIN domain-like"/>
    <property type="match status" value="1"/>
</dbReference>
<keyword evidence="3" id="KW-0378">Hydrolase</keyword>
<proteinExistence type="predicted"/>
<dbReference type="Pfam" id="PF26343">
    <property type="entry name" value="VapC50_C"/>
    <property type="match status" value="1"/>
</dbReference>